<keyword evidence="1" id="KW-0175">Coiled coil</keyword>
<evidence type="ECO:0000313" key="3">
    <source>
        <dbReference type="EMBL" id="KAK4493995.1"/>
    </source>
</evidence>
<comment type="caution">
    <text evidence="3">The sequence shown here is derived from an EMBL/GenBank/DDBJ whole genome shotgun (WGS) entry which is preliminary data.</text>
</comment>
<reference evidence="3 4" key="1">
    <citation type="journal article" date="2023" name="G3 (Bethesda)">
        <title>A chromosome-level genome assembly of Zasmidium syzygii isolated from banana leaves.</title>
        <authorList>
            <person name="van Westerhoven A.C."/>
            <person name="Mehrabi R."/>
            <person name="Talebi R."/>
            <person name="Steentjes M.B.F."/>
            <person name="Corcolon B."/>
            <person name="Chong P.A."/>
            <person name="Kema G.H.J."/>
            <person name="Seidl M.F."/>
        </authorList>
    </citation>
    <scope>NUCLEOTIDE SEQUENCE [LARGE SCALE GENOMIC DNA]</scope>
    <source>
        <strain evidence="3 4">P124</strain>
    </source>
</reference>
<proteinExistence type="predicted"/>
<accession>A0ABR0DXU2</accession>
<evidence type="ECO:0000256" key="1">
    <source>
        <dbReference type="SAM" id="Coils"/>
    </source>
</evidence>
<feature type="compositionally biased region" description="Polar residues" evidence="2">
    <location>
        <begin position="1"/>
        <end position="20"/>
    </location>
</feature>
<name>A0ABR0DXU2_ZASCE</name>
<sequence length="233" mass="25954">MASATNNNGDQVQPPESSRFSEPEVNVVPQVPDQPGKTKPTPIATDSMITVTAMLTASSISTYIQCELPMVDKRLTPLDRDDLNDFVKSHLSGRDSRSMQDEMNFLSTHPMSVAKKLFLEKMEALYDGPVPGVEYAPFSYHIGRMKMAKDFDQLVLERKEQKAAKVKAKEEAARKRELERKLGGIGMVDGKPVFGPVTPWDGKEERDDVPYAQPLYVSRAAIEGMMGSRKQFA</sequence>
<keyword evidence="4" id="KW-1185">Reference proteome</keyword>
<evidence type="ECO:0000313" key="4">
    <source>
        <dbReference type="Proteomes" id="UP001305779"/>
    </source>
</evidence>
<feature type="region of interest" description="Disordered" evidence="2">
    <location>
        <begin position="1"/>
        <end position="44"/>
    </location>
</feature>
<protein>
    <submittedName>
        <fullName evidence="3">Uncharacterized protein</fullName>
    </submittedName>
</protein>
<dbReference type="EMBL" id="JAXOVC010000015">
    <property type="protein sequence ID" value="KAK4493995.1"/>
    <property type="molecule type" value="Genomic_DNA"/>
</dbReference>
<feature type="coiled-coil region" evidence="1">
    <location>
        <begin position="151"/>
        <end position="181"/>
    </location>
</feature>
<organism evidence="3 4">
    <name type="scientific">Zasmidium cellare</name>
    <name type="common">Wine cellar mold</name>
    <name type="synonym">Racodium cellare</name>
    <dbReference type="NCBI Taxonomy" id="395010"/>
    <lineage>
        <taxon>Eukaryota</taxon>
        <taxon>Fungi</taxon>
        <taxon>Dikarya</taxon>
        <taxon>Ascomycota</taxon>
        <taxon>Pezizomycotina</taxon>
        <taxon>Dothideomycetes</taxon>
        <taxon>Dothideomycetidae</taxon>
        <taxon>Mycosphaerellales</taxon>
        <taxon>Mycosphaerellaceae</taxon>
        <taxon>Zasmidium</taxon>
    </lineage>
</organism>
<evidence type="ECO:0000256" key="2">
    <source>
        <dbReference type="SAM" id="MobiDB-lite"/>
    </source>
</evidence>
<dbReference type="Proteomes" id="UP001305779">
    <property type="component" value="Unassembled WGS sequence"/>
</dbReference>
<gene>
    <name evidence="3" type="ORF">PRZ48_015181</name>
</gene>